<reference evidence="2 3" key="1">
    <citation type="submission" date="2023-07" db="EMBL/GenBank/DDBJ databases">
        <title>Sequencing the genomes of 1000 actinobacteria strains.</title>
        <authorList>
            <person name="Klenk H.-P."/>
        </authorList>
    </citation>
    <scope>NUCLEOTIDE SEQUENCE [LARGE SCALE GENOMIC DNA]</scope>
    <source>
        <strain evidence="2 3">DSM 44709</strain>
    </source>
</reference>
<accession>A0AAE4AZU5</accession>
<dbReference type="RefSeq" id="WP_307243626.1">
    <property type="nucleotide sequence ID" value="NZ_JAUSUZ010000001.1"/>
</dbReference>
<protein>
    <submittedName>
        <fullName evidence="2">Uncharacterized protein</fullName>
    </submittedName>
</protein>
<dbReference type="EMBL" id="JAUSUZ010000001">
    <property type="protein sequence ID" value="MDQ0368837.1"/>
    <property type="molecule type" value="Genomic_DNA"/>
</dbReference>
<evidence type="ECO:0000313" key="3">
    <source>
        <dbReference type="Proteomes" id="UP001240236"/>
    </source>
</evidence>
<evidence type="ECO:0000256" key="1">
    <source>
        <dbReference type="SAM" id="Phobius"/>
    </source>
</evidence>
<proteinExistence type="predicted"/>
<comment type="caution">
    <text evidence="2">The sequence shown here is derived from an EMBL/GenBank/DDBJ whole genome shotgun (WGS) entry which is preliminary data.</text>
</comment>
<name>A0AAE4AZU5_9ACTN</name>
<feature type="transmembrane region" description="Helical" evidence="1">
    <location>
        <begin position="6"/>
        <end position="30"/>
    </location>
</feature>
<gene>
    <name evidence="2" type="ORF">J2S42_005506</name>
</gene>
<dbReference type="Proteomes" id="UP001240236">
    <property type="component" value="Unassembled WGS sequence"/>
</dbReference>
<keyword evidence="1" id="KW-0472">Membrane</keyword>
<keyword evidence="1" id="KW-1133">Transmembrane helix</keyword>
<keyword evidence="3" id="KW-1185">Reference proteome</keyword>
<sequence>MPDSTGWYLAGPLIAFALCLLLGGVLRWALRRDTDARRDTVLHALDRELDEGLGLLGDQDFGLLTPVVTADDGGTAEEFRRLLQNAGIRATVASAPDGRRLILVFPEELSRARRLTAQ</sequence>
<evidence type="ECO:0000313" key="2">
    <source>
        <dbReference type="EMBL" id="MDQ0368837.1"/>
    </source>
</evidence>
<organism evidence="2 3">
    <name type="scientific">Catenuloplanes indicus</name>
    <dbReference type="NCBI Taxonomy" id="137267"/>
    <lineage>
        <taxon>Bacteria</taxon>
        <taxon>Bacillati</taxon>
        <taxon>Actinomycetota</taxon>
        <taxon>Actinomycetes</taxon>
        <taxon>Micromonosporales</taxon>
        <taxon>Micromonosporaceae</taxon>
        <taxon>Catenuloplanes</taxon>
    </lineage>
</organism>
<dbReference type="AlphaFoldDB" id="A0AAE4AZU5"/>
<keyword evidence="1" id="KW-0812">Transmembrane</keyword>